<evidence type="ECO:0000313" key="3">
    <source>
        <dbReference type="Proteomes" id="UP000642070"/>
    </source>
</evidence>
<comment type="caution">
    <text evidence="2">The sequence shown here is derived from an EMBL/GenBank/DDBJ whole genome shotgun (WGS) entry which is preliminary data.</text>
</comment>
<organism evidence="2 3">
    <name type="scientific">Dactylosporangium sucinum</name>
    <dbReference type="NCBI Taxonomy" id="1424081"/>
    <lineage>
        <taxon>Bacteria</taxon>
        <taxon>Bacillati</taxon>
        <taxon>Actinomycetota</taxon>
        <taxon>Actinomycetes</taxon>
        <taxon>Micromonosporales</taxon>
        <taxon>Micromonosporaceae</taxon>
        <taxon>Dactylosporangium</taxon>
    </lineage>
</organism>
<reference evidence="2" key="2">
    <citation type="submission" date="2020-09" db="EMBL/GenBank/DDBJ databases">
        <authorList>
            <person name="Sun Q."/>
            <person name="Ohkuma M."/>
        </authorList>
    </citation>
    <scope>NUCLEOTIDE SEQUENCE</scope>
    <source>
        <strain evidence="2">JCM 19831</strain>
    </source>
</reference>
<accession>A0A917WQA8</accession>
<proteinExistence type="predicted"/>
<feature type="transmembrane region" description="Helical" evidence="1">
    <location>
        <begin position="73"/>
        <end position="90"/>
    </location>
</feature>
<gene>
    <name evidence="2" type="ORF">GCM10007977_022580</name>
</gene>
<dbReference type="AlphaFoldDB" id="A0A917WQA8"/>
<feature type="transmembrane region" description="Helical" evidence="1">
    <location>
        <begin position="45"/>
        <end position="66"/>
    </location>
</feature>
<evidence type="ECO:0000256" key="1">
    <source>
        <dbReference type="SAM" id="Phobius"/>
    </source>
</evidence>
<dbReference type="EMBL" id="BMPI01000009">
    <property type="protein sequence ID" value="GGM20932.1"/>
    <property type="molecule type" value="Genomic_DNA"/>
</dbReference>
<sequence>MAQVARRTSLAASRAARTGAALLCLAVAVIHVLDQGGFPGSKTPRYVGIGYYVLEAAGVVAAVLLLRSRSPAGWLLAGGVALGPLVGYILSRGPGLPDYTSDVGNWTEPLGVTSLVVEGALLALVLSALRSIRRRAR</sequence>
<keyword evidence="1" id="KW-0472">Membrane</keyword>
<dbReference type="Proteomes" id="UP000642070">
    <property type="component" value="Unassembled WGS sequence"/>
</dbReference>
<reference evidence="2" key="1">
    <citation type="journal article" date="2014" name="Int. J. Syst. Evol. Microbiol.">
        <title>Complete genome sequence of Corynebacterium casei LMG S-19264T (=DSM 44701T), isolated from a smear-ripened cheese.</title>
        <authorList>
            <consortium name="US DOE Joint Genome Institute (JGI-PGF)"/>
            <person name="Walter F."/>
            <person name="Albersmeier A."/>
            <person name="Kalinowski J."/>
            <person name="Ruckert C."/>
        </authorList>
    </citation>
    <scope>NUCLEOTIDE SEQUENCE</scope>
    <source>
        <strain evidence="2">JCM 19831</strain>
    </source>
</reference>
<feature type="transmembrane region" description="Helical" evidence="1">
    <location>
        <begin position="110"/>
        <end position="129"/>
    </location>
</feature>
<name>A0A917WQA8_9ACTN</name>
<dbReference type="RefSeq" id="WP_190249720.1">
    <property type="nucleotide sequence ID" value="NZ_BMPI01000009.1"/>
</dbReference>
<feature type="transmembrane region" description="Helical" evidence="1">
    <location>
        <begin position="15"/>
        <end position="33"/>
    </location>
</feature>
<evidence type="ECO:0000313" key="2">
    <source>
        <dbReference type="EMBL" id="GGM20932.1"/>
    </source>
</evidence>
<keyword evidence="3" id="KW-1185">Reference proteome</keyword>
<protein>
    <submittedName>
        <fullName evidence="2">Uncharacterized protein</fullName>
    </submittedName>
</protein>
<keyword evidence="1" id="KW-0812">Transmembrane</keyword>
<keyword evidence="1" id="KW-1133">Transmembrane helix</keyword>